<sequence length="349" mass="38462">MKRLVTLLIISALALTGCESDYTILPSANGIILTADRSVTAVGEGITFTTKDNNNTDITAETQFYVNDEPIEGNIFTSEEVGDFIVKAIRLGETSAALPIRFHDGSETNFVKRLLIEDYTGTWCGWCPRVAWAIEKLHTQTEDFVPVAIHRPSSNPSSSVYDPYNYDTTELENFIDIPGYPKGMLNRTTEWSGEQPDNLAQPVAFTQGENPRLGLALSPVVSNGSISLDVNVKFSKDFTGLKLVVYVLENGLIYDQHNYTIYYGGVDIIEDFHHNHVLRGVLTPLLGEPIDASQTVVNNTFTRTFNIAMPAAVTNAANIEFVAFIVDAQGRAVNVRKAVTGDVQDFEEL</sequence>
<dbReference type="Pfam" id="PF11551">
    <property type="entry name" value="Omp28"/>
    <property type="match status" value="1"/>
</dbReference>
<proteinExistence type="predicted"/>
<accession>A0A0M9VID9</accession>
<dbReference type="InterPro" id="IPR036249">
    <property type="entry name" value="Thioredoxin-like_sf"/>
</dbReference>
<evidence type="ECO:0008006" key="3">
    <source>
        <dbReference type="Google" id="ProtNLM"/>
    </source>
</evidence>
<evidence type="ECO:0000313" key="1">
    <source>
        <dbReference type="EMBL" id="KOS06560.1"/>
    </source>
</evidence>
<keyword evidence="2" id="KW-1185">Reference proteome</keyword>
<dbReference type="Proteomes" id="UP000037755">
    <property type="component" value="Unassembled WGS sequence"/>
</dbReference>
<dbReference type="PROSITE" id="PS51257">
    <property type="entry name" value="PROKAR_LIPOPROTEIN"/>
    <property type="match status" value="1"/>
</dbReference>
<evidence type="ECO:0000313" key="2">
    <source>
        <dbReference type="Proteomes" id="UP000037755"/>
    </source>
</evidence>
<dbReference type="OrthoDB" id="1081990at2"/>
<dbReference type="PATRIC" id="fig|1202724.3.peg.2351"/>
<dbReference type="EMBL" id="LIYD01000005">
    <property type="protein sequence ID" value="KOS06560.1"/>
    <property type="molecule type" value="Genomic_DNA"/>
</dbReference>
<dbReference type="Gene3D" id="2.60.40.10">
    <property type="entry name" value="Immunoglobulins"/>
    <property type="match status" value="1"/>
</dbReference>
<gene>
    <name evidence="1" type="ORF">AM493_11325</name>
</gene>
<dbReference type="AlphaFoldDB" id="A0A0M9VID9"/>
<dbReference type="SUPFAM" id="SSF52833">
    <property type="entry name" value="Thioredoxin-like"/>
    <property type="match status" value="1"/>
</dbReference>
<dbReference type="RefSeq" id="WP_054408158.1">
    <property type="nucleotide sequence ID" value="NZ_FOYA01000001.1"/>
</dbReference>
<dbReference type="InterPro" id="IPR021615">
    <property type="entry name" value="Omp28"/>
</dbReference>
<dbReference type="STRING" id="1202724.AM493_11325"/>
<comment type="caution">
    <text evidence="1">The sequence shown here is derived from an EMBL/GenBank/DDBJ whole genome shotgun (WGS) entry which is preliminary data.</text>
</comment>
<protein>
    <recommendedName>
        <fullName evidence="3">Omp28-related outer membrane protein</fullName>
    </recommendedName>
</protein>
<reference evidence="1 2" key="1">
    <citation type="submission" date="2015-08" db="EMBL/GenBank/DDBJ databases">
        <title>Whole genome sequence of Flavobacterium akiainvivens IK-1T, from decaying Wikstroemia oahuensis, an endemic Hawaiian shrub.</title>
        <authorList>
            <person name="Wan X."/>
            <person name="Hou S."/>
            <person name="Saito J."/>
            <person name="Donachie S."/>
        </authorList>
    </citation>
    <scope>NUCLEOTIDE SEQUENCE [LARGE SCALE GENOMIC DNA]</scope>
    <source>
        <strain evidence="1 2">IK-1</strain>
    </source>
</reference>
<name>A0A0M9VID9_9FLAO</name>
<dbReference type="InterPro" id="IPR013783">
    <property type="entry name" value="Ig-like_fold"/>
</dbReference>
<organism evidence="1 2">
    <name type="scientific">Flavobacterium akiainvivens</name>
    <dbReference type="NCBI Taxonomy" id="1202724"/>
    <lineage>
        <taxon>Bacteria</taxon>
        <taxon>Pseudomonadati</taxon>
        <taxon>Bacteroidota</taxon>
        <taxon>Flavobacteriia</taxon>
        <taxon>Flavobacteriales</taxon>
        <taxon>Flavobacteriaceae</taxon>
        <taxon>Flavobacterium</taxon>
    </lineage>
</organism>